<feature type="compositionally biased region" description="Basic and acidic residues" evidence="1">
    <location>
        <begin position="638"/>
        <end position="665"/>
    </location>
</feature>
<evidence type="ECO:0000259" key="2">
    <source>
        <dbReference type="SMART" id="SM01017"/>
    </source>
</evidence>
<feature type="compositionally biased region" description="Basic and acidic residues" evidence="1">
    <location>
        <begin position="191"/>
        <end position="201"/>
    </location>
</feature>
<sequence length="1047" mass="112018">MTSKSSLTLRLTEPVVFLRGTQGPNAVASQPAMVRGLLTLNLRRASRVKSIEVKLETRTSVIWPEGIGVRRMEIVEEHIIRSQRIVFFDASATLPEGDATVLPARRAISVGPGVHLDGLHDDVSDNSQEEARLRANGYPATGPAPGDDYALPRAMSTARGVGRGYASMIGAEHEPAQEHAYPSGPPPYERTSSRSRDREQGEADGLSPIASSRESRSRSRSRGRAGSRSTGTGRSNSRGDEVSVVRGASSLSPVRGILNRQSSPAASTIASGSSALLLSPVLSANSGTPSSGTAGSATTVLLPPVRPPLGSPRSSNTSLPSQHSAPSIRSPIVPSTNPSGAPSSLVDGPDASGHNSDASDEEYEPESMHPRGARQPSSSTLSALPPGPGPGPGTPRHRVTFARRVSAGALQNLIRRNSRDDARPGQLTESPPGSAGLSGPTSSPLGSLSPHQHVSPTPSPHHSAHFPSPPPSAHNLSLIPETPNGTANLAGGSPSPSLRNFPEPDADARSRSHSRVRDVVEGVKNIFRSSSRPREPVHSATMPAPNGHGEQFGTPGMSRTNSRDSPGPSRPPPTARRGSTDTQRPFLRRGSAGEQTAEPFVEPGPIRGHRSRSGERRGSDAGQVRPYGRGGVGARTLTPHEEGSEERRGRERERGRERSREKSAEAWREFRKGTYTYPIVFPLPPPAPTTVHTEFGTVRYYLVGVVHRSGPFSLRLQGEKEVEVIDVPPDEEPETVSIERQWEESLRYVIGLDNKINLVGGELAFDLTLMPLEKVKIYRLSVAVEEKVDYFSRGQRLTRYDVPRKWDLLNIKSAGKNIPLFPLSSLTPQAGPIQQLLALCPPHQDVSEYAGSLLQLSGPWIIHEVLKLPTCKMGLHRTVRLPRGGAAVKIAHTLKVVIRVERSDGTGNKKWDIMVDTPITLFDCRCSPEYTSLPTYNALLQPVPASSASCACPPRTGSTTPLTVPDSVLRLVQGHTPGPIASFAHFNADSPTSSGPSLVESLAERNRQFARLVEGREDIEGERPPSYDEVAAARAVAGPSTAAAAVQ</sequence>
<dbReference type="OrthoDB" id="2238745at2759"/>
<dbReference type="Pfam" id="PF00339">
    <property type="entry name" value="Arrestin_N"/>
    <property type="match status" value="1"/>
</dbReference>
<dbReference type="SUPFAM" id="SSF81296">
    <property type="entry name" value="E set domains"/>
    <property type="match status" value="1"/>
</dbReference>
<organism evidence="3 4">
    <name type="scientific">Calocera viscosa (strain TUFC12733)</name>
    <dbReference type="NCBI Taxonomy" id="1330018"/>
    <lineage>
        <taxon>Eukaryota</taxon>
        <taxon>Fungi</taxon>
        <taxon>Dikarya</taxon>
        <taxon>Basidiomycota</taxon>
        <taxon>Agaricomycotina</taxon>
        <taxon>Dacrymycetes</taxon>
        <taxon>Dacrymycetales</taxon>
        <taxon>Dacrymycetaceae</taxon>
        <taxon>Calocera</taxon>
    </lineage>
</organism>
<feature type="region of interest" description="Disordered" evidence="1">
    <location>
        <begin position="174"/>
        <end position="247"/>
    </location>
</feature>
<dbReference type="GO" id="GO:0070086">
    <property type="term" value="P:ubiquitin-dependent endocytosis"/>
    <property type="evidence" value="ECO:0007669"/>
    <property type="project" value="TreeGrafter"/>
</dbReference>
<keyword evidence="4" id="KW-1185">Reference proteome</keyword>
<protein>
    <recommendedName>
        <fullName evidence="2">Arrestin C-terminal-like domain-containing protein</fullName>
    </recommendedName>
</protein>
<dbReference type="GO" id="GO:0031625">
    <property type="term" value="F:ubiquitin protein ligase binding"/>
    <property type="evidence" value="ECO:0007669"/>
    <property type="project" value="TreeGrafter"/>
</dbReference>
<dbReference type="InterPro" id="IPR014756">
    <property type="entry name" value="Ig_E-set"/>
</dbReference>
<dbReference type="InterPro" id="IPR014752">
    <property type="entry name" value="Arrestin-like_C"/>
</dbReference>
<dbReference type="Gene3D" id="2.60.40.640">
    <property type="match status" value="1"/>
</dbReference>
<feature type="compositionally biased region" description="Polar residues" evidence="1">
    <location>
        <begin position="316"/>
        <end position="342"/>
    </location>
</feature>
<name>A0A167JSP0_CALVF</name>
<dbReference type="GO" id="GO:0005886">
    <property type="term" value="C:plasma membrane"/>
    <property type="evidence" value="ECO:0007669"/>
    <property type="project" value="TreeGrafter"/>
</dbReference>
<dbReference type="PANTHER" id="PTHR11188:SF17">
    <property type="entry name" value="FI21816P1"/>
    <property type="match status" value="1"/>
</dbReference>
<gene>
    <name evidence="3" type="ORF">CALVIDRAFT_539513</name>
</gene>
<accession>A0A167JSP0</accession>
<dbReference type="GO" id="GO:0030674">
    <property type="term" value="F:protein-macromolecule adaptor activity"/>
    <property type="evidence" value="ECO:0007669"/>
    <property type="project" value="TreeGrafter"/>
</dbReference>
<feature type="compositionally biased region" description="Basic and acidic residues" evidence="1">
    <location>
        <begin position="506"/>
        <end position="521"/>
    </location>
</feature>
<feature type="compositionally biased region" description="Low complexity" evidence="1">
    <location>
        <begin position="430"/>
        <end position="456"/>
    </location>
</feature>
<proteinExistence type="predicted"/>
<dbReference type="STRING" id="1330018.A0A167JSP0"/>
<dbReference type="InterPro" id="IPR011021">
    <property type="entry name" value="Arrestin-like_N"/>
</dbReference>
<dbReference type="InterPro" id="IPR011022">
    <property type="entry name" value="Arrestin_C-like"/>
</dbReference>
<dbReference type="EMBL" id="KV417298">
    <property type="protein sequence ID" value="KZO93863.1"/>
    <property type="molecule type" value="Genomic_DNA"/>
</dbReference>
<evidence type="ECO:0000256" key="1">
    <source>
        <dbReference type="SAM" id="MobiDB-lite"/>
    </source>
</evidence>
<dbReference type="InterPro" id="IPR050357">
    <property type="entry name" value="Arrestin_domain-protein"/>
</dbReference>
<feature type="compositionally biased region" description="Low complexity" evidence="1">
    <location>
        <begin position="226"/>
        <end position="236"/>
    </location>
</feature>
<dbReference type="AlphaFoldDB" id="A0A167JSP0"/>
<dbReference type="Proteomes" id="UP000076738">
    <property type="component" value="Unassembled WGS sequence"/>
</dbReference>
<dbReference type="PANTHER" id="PTHR11188">
    <property type="entry name" value="ARRESTIN DOMAIN CONTAINING PROTEIN"/>
    <property type="match status" value="1"/>
</dbReference>
<feature type="compositionally biased region" description="Low complexity" evidence="1">
    <location>
        <begin position="284"/>
        <end position="303"/>
    </location>
</feature>
<reference evidence="3 4" key="1">
    <citation type="journal article" date="2016" name="Mol. Biol. Evol.">
        <title>Comparative Genomics of Early-Diverging Mushroom-Forming Fungi Provides Insights into the Origins of Lignocellulose Decay Capabilities.</title>
        <authorList>
            <person name="Nagy L.G."/>
            <person name="Riley R."/>
            <person name="Tritt A."/>
            <person name="Adam C."/>
            <person name="Daum C."/>
            <person name="Floudas D."/>
            <person name="Sun H."/>
            <person name="Yadav J.S."/>
            <person name="Pangilinan J."/>
            <person name="Larsson K.H."/>
            <person name="Matsuura K."/>
            <person name="Barry K."/>
            <person name="Labutti K."/>
            <person name="Kuo R."/>
            <person name="Ohm R.A."/>
            <person name="Bhattacharya S.S."/>
            <person name="Shirouzu T."/>
            <person name="Yoshinaga Y."/>
            <person name="Martin F.M."/>
            <person name="Grigoriev I.V."/>
            <person name="Hibbett D.S."/>
        </authorList>
    </citation>
    <scope>NUCLEOTIDE SEQUENCE [LARGE SCALE GENOMIC DNA]</scope>
    <source>
        <strain evidence="3 4">TUFC12733</strain>
    </source>
</reference>
<dbReference type="SMART" id="SM01017">
    <property type="entry name" value="Arrestin_C"/>
    <property type="match status" value="1"/>
</dbReference>
<evidence type="ECO:0000313" key="4">
    <source>
        <dbReference type="Proteomes" id="UP000076738"/>
    </source>
</evidence>
<feature type="domain" description="Arrestin C-terminal-like" evidence="2">
    <location>
        <begin position="742"/>
        <end position="926"/>
    </location>
</feature>
<evidence type="ECO:0000313" key="3">
    <source>
        <dbReference type="EMBL" id="KZO93863.1"/>
    </source>
</evidence>
<feature type="region of interest" description="Disordered" evidence="1">
    <location>
        <begin position="284"/>
        <end position="665"/>
    </location>
</feature>
<dbReference type="GO" id="GO:0005829">
    <property type="term" value="C:cytosol"/>
    <property type="evidence" value="ECO:0007669"/>
    <property type="project" value="TreeGrafter"/>
</dbReference>